<comment type="caution">
    <text evidence="2">The sequence shown here is derived from an EMBL/GenBank/DDBJ whole genome shotgun (WGS) entry which is preliminary data.</text>
</comment>
<sequence>MSDEQNNRLVDAYNRMLERVKGAIIDAEQNAIPNLAHNIENAREKAVELGELTREEAEKVGNYLKRDVENAGEYLNESGSELGEWFRFDMQLIEDRLLEMFRLIADRTSIELSELARRADALGEWHTGEITGIGTLECKACGEQVHFHKSGHIPPCPKCHETRFRRVSHSGE</sequence>
<keyword evidence="1" id="KW-0175">Coiled coil</keyword>
<dbReference type="Pfam" id="PF07295">
    <property type="entry name" value="DUF1451"/>
    <property type="match status" value="1"/>
</dbReference>
<dbReference type="OrthoDB" id="3174978at2"/>
<accession>A0A1T2L729</accession>
<keyword evidence="3" id="KW-1185">Reference proteome</keyword>
<evidence type="ECO:0000256" key="1">
    <source>
        <dbReference type="SAM" id="Coils"/>
    </source>
</evidence>
<protein>
    <recommendedName>
        <fullName evidence="4">Zinc ribbon-containing protein</fullName>
    </recommendedName>
</protein>
<dbReference type="InterPro" id="IPR009912">
    <property type="entry name" value="DUF1451"/>
</dbReference>
<evidence type="ECO:0008006" key="4">
    <source>
        <dbReference type="Google" id="ProtNLM"/>
    </source>
</evidence>
<evidence type="ECO:0000313" key="3">
    <source>
        <dbReference type="Proteomes" id="UP000191110"/>
    </source>
</evidence>
<evidence type="ECO:0000313" key="2">
    <source>
        <dbReference type="EMBL" id="OOZ40918.1"/>
    </source>
</evidence>
<dbReference type="AlphaFoldDB" id="A0A1T2L729"/>
<reference evidence="2 3" key="1">
    <citation type="submission" date="2016-11" db="EMBL/GenBank/DDBJ databases">
        <title>Mixed transmission modes and dynamic genome evolution in an obligate animal-bacterial symbiosis.</title>
        <authorList>
            <person name="Russell S.L."/>
            <person name="Corbett-Detig R.B."/>
            <person name="Cavanaugh C.M."/>
        </authorList>
    </citation>
    <scope>NUCLEOTIDE SEQUENCE [LARGE SCALE GENOMIC DNA]</scope>
    <source>
        <strain evidence="2">Sveles-Q1</strain>
    </source>
</reference>
<proteinExistence type="predicted"/>
<feature type="coiled-coil region" evidence="1">
    <location>
        <begin position="10"/>
        <end position="45"/>
    </location>
</feature>
<dbReference type="Proteomes" id="UP000191110">
    <property type="component" value="Unassembled WGS sequence"/>
</dbReference>
<organism evidence="2 3">
    <name type="scientific">Solemya pervernicosa gill symbiont</name>
    <dbReference type="NCBI Taxonomy" id="642797"/>
    <lineage>
        <taxon>Bacteria</taxon>
        <taxon>Pseudomonadati</taxon>
        <taxon>Pseudomonadota</taxon>
        <taxon>Gammaproteobacteria</taxon>
        <taxon>sulfur-oxidizing symbionts</taxon>
    </lineage>
</organism>
<gene>
    <name evidence="2" type="ORF">BOW53_06090</name>
</gene>
<name>A0A1T2L729_9GAMM</name>
<dbReference type="EMBL" id="MPRL01000016">
    <property type="protein sequence ID" value="OOZ40918.1"/>
    <property type="molecule type" value="Genomic_DNA"/>
</dbReference>